<accession>A0A401U606</accession>
<evidence type="ECO:0000313" key="3">
    <source>
        <dbReference type="Proteomes" id="UP000288227"/>
    </source>
</evidence>
<comment type="caution">
    <text evidence="2">The sequence shown here is derived from an EMBL/GenBank/DDBJ whole genome shotgun (WGS) entry which is preliminary data.</text>
</comment>
<dbReference type="InterPro" id="IPR010982">
    <property type="entry name" value="Lambda_DNA-bd_dom_sf"/>
</dbReference>
<dbReference type="Gene3D" id="1.10.260.40">
    <property type="entry name" value="lambda repressor-like DNA-binding domains"/>
    <property type="match status" value="1"/>
</dbReference>
<dbReference type="Proteomes" id="UP000288227">
    <property type="component" value="Unassembled WGS sequence"/>
</dbReference>
<dbReference type="CDD" id="cd00093">
    <property type="entry name" value="HTH_XRE"/>
    <property type="match status" value="1"/>
</dbReference>
<gene>
    <name evidence="2" type="ORF">SanaruYs_05660</name>
</gene>
<dbReference type="GO" id="GO:0003677">
    <property type="term" value="F:DNA binding"/>
    <property type="evidence" value="ECO:0007669"/>
    <property type="project" value="InterPro"/>
</dbReference>
<evidence type="ECO:0000259" key="1">
    <source>
        <dbReference type="PROSITE" id="PS50943"/>
    </source>
</evidence>
<sequence>MTKLAQLVGISQAQISYYERDLQSPGFDVMMKLIKVLETTPEYLAFGESSELDEAIAKVKSLPEKEQSLVLQFLNWRIALETSHTN</sequence>
<dbReference type="AlphaFoldDB" id="A0A401U606"/>
<proteinExistence type="predicted"/>
<dbReference type="EMBL" id="BHXQ01000001">
    <property type="protein sequence ID" value="GCC50351.1"/>
    <property type="molecule type" value="Genomic_DNA"/>
</dbReference>
<organism evidence="2 3">
    <name type="scientific">Chryseotalea sanaruensis</name>
    <dbReference type="NCBI Taxonomy" id="2482724"/>
    <lineage>
        <taxon>Bacteria</taxon>
        <taxon>Pseudomonadati</taxon>
        <taxon>Bacteroidota</taxon>
        <taxon>Cytophagia</taxon>
        <taxon>Cytophagales</taxon>
        <taxon>Chryseotaleaceae</taxon>
        <taxon>Chryseotalea</taxon>
    </lineage>
</organism>
<protein>
    <recommendedName>
        <fullName evidence="1">HTH cro/C1-type domain-containing protein</fullName>
    </recommendedName>
</protein>
<name>A0A401U606_9BACT</name>
<dbReference type="Pfam" id="PF01381">
    <property type="entry name" value="HTH_3"/>
    <property type="match status" value="1"/>
</dbReference>
<reference evidence="2 3" key="1">
    <citation type="submission" date="2018-11" db="EMBL/GenBank/DDBJ databases">
        <title>Chryseotalea sanarue gen. nov., sp., nov., a member of the family Cytophagaceae, isolated from a brackish lake in Hamamatsu Japan.</title>
        <authorList>
            <person name="Maejima Y."/>
            <person name="Iino T."/>
            <person name="Muraguchi Y."/>
            <person name="Fukuda K."/>
            <person name="Ohkuma M."/>
            <person name="Moriuchi R."/>
            <person name="Dohra H."/>
            <person name="Kimbara K."/>
            <person name="Shintani M."/>
        </authorList>
    </citation>
    <scope>NUCLEOTIDE SEQUENCE [LARGE SCALE GENOMIC DNA]</scope>
    <source>
        <strain evidence="2 3">Ys</strain>
    </source>
</reference>
<evidence type="ECO:0000313" key="2">
    <source>
        <dbReference type="EMBL" id="GCC50351.1"/>
    </source>
</evidence>
<keyword evidence="3" id="KW-1185">Reference proteome</keyword>
<feature type="domain" description="HTH cro/C1-type" evidence="1">
    <location>
        <begin position="1"/>
        <end position="44"/>
    </location>
</feature>
<dbReference type="SUPFAM" id="SSF47413">
    <property type="entry name" value="lambda repressor-like DNA-binding domains"/>
    <property type="match status" value="1"/>
</dbReference>
<dbReference type="InterPro" id="IPR001387">
    <property type="entry name" value="Cro/C1-type_HTH"/>
</dbReference>
<dbReference type="PROSITE" id="PS50943">
    <property type="entry name" value="HTH_CROC1"/>
    <property type="match status" value="1"/>
</dbReference>